<feature type="signal peptide" evidence="2">
    <location>
        <begin position="1"/>
        <end position="19"/>
    </location>
</feature>
<dbReference type="AlphaFoldDB" id="A0A369K9N3"/>
<proteinExistence type="predicted"/>
<dbReference type="Proteomes" id="UP000076154">
    <property type="component" value="Unassembled WGS sequence"/>
</dbReference>
<evidence type="ECO:0000313" key="3">
    <source>
        <dbReference type="EMBL" id="RDB27626.1"/>
    </source>
</evidence>
<reference evidence="3" key="1">
    <citation type="submission" date="2018-04" db="EMBL/GenBank/DDBJ databases">
        <title>Whole genome sequencing of Hypsizygus marmoreus.</title>
        <authorList>
            <person name="Choi I.-G."/>
            <person name="Min B."/>
            <person name="Kim J.-G."/>
            <person name="Kim S."/>
            <person name="Oh Y.-L."/>
            <person name="Kong W.-S."/>
            <person name="Park H."/>
            <person name="Jeong J."/>
            <person name="Song E.-S."/>
        </authorList>
    </citation>
    <scope>NUCLEOTIDE SEQUENCE [LARGE SCALE GENOMIC DNA]</scope>
    <source>
        <strain evidence="3">51987-8</strain>
    </source>
</reference>
<comment type="caution">
    <text evidence="3">The sequence shown here is derived from an EMBL/GenBank/DDBJ whole genome shotgun (WGS) entry which is preliminary data.</text>
</comment>
<feature type="compositionally biased region" description="Polar residues" evidence="1">
    <location>
        <begin position="174"/>
        <end position="196"/>
    </location>
</feature>
<protein>
    <submittedName>
        <fullName evidence="3">Uncharacterized protein</fullName>
    </submittedName>
</protein>
<dbReference type="EMBL" id="LUEZ02000015">
    <property type="protein sequence ID" value="RDB27626.1"/>
    <property type="molecule type" value="Genomic_DNA"/>
</dbReference>
<name>A0A369K9N3_HYPMA</name>
<feature type="compositionally biased region" description="Polar residues" evidence="1">
    <location>
        <begin position="108"/>
        <end position="121"/>
    </location>
</feature>
<feature type="compositionally biased region" description="Low complexity" evidence="1">
    <location>
        <begin position="129"/>
        <end position="145"/>
    </location>
</feature>
<evidence type="ECO:0000256" key="2">
    <source>
        <dbReference type="SAM" id="SignalP"/>
    </source>
</evidence>
<feature type="chain" id="PRO_5016778952" evidence="2">
    <location>
        <begin position="20"/>
        <end position="214"/>
    </location>
</feature>
<feature type="region of interest" description="Disordered" evidence="1">
    <location>
        <begin position="57"/>
        <end position="214"/>
    </location>
</feature>
<dbReference type="InParanoid" id="A0A369K9N3"/>
<evidence type="ECO:0000256" key="1">
    <source>
        <dbReference type="SAM" id="MobiDB-lite"/>
    </source>
</evidence>
<keyword evidence="2" id="KW-0732">Signal</keyword>
<organism evidence="3 4">
    <name type="scientific">Hypsizygus marmoreus</name>
    <name type="common">White beech mushroom</name>
    <name type="synonym">Agaricus marmoreus</name>
    <dbReference type="NCBI Taxonomy" id="39966"/>
    <lineage>
        <taxon>Eukaryota</taxon>
        <taxon>Fungi</taxon>
        <taxon>Dikarya</taxon>
        <taxon>Basidiomycota</taxon>
        <taxon>Agaricomycotina</taxon>
        <taxon>Agaricomycetes</taxon>
        <taxon>Agaricomycetidae</taxon>
        <taxon>Agaricales</taxon>
        <taxon>Tricholomatineae</taxon>
        <taxon>Lyophyllaceae</taxon>
        <taxon>Hypsizygus</taxon>
    </lineage>
</organism>
<gene>
    <name evidence="3" type="ORF">Hypma_003805</name>
</gene>
<accession>A0A369K9N3</accession>
<evidence type="ECO:0000313" key="4">
    <source>
        <dbReference type="Proteomes" id="UP000076154"/>
    </source>
</evidence>
<keyword evidence="4" id="KW-1185">Reference proteome</keyword>
<sequence length="214" mass="21920">MRASVIVAFAAIIAAPALAQPAPHAVTLVARASSQKYSLSARDIMEAGVDVLDRRGLLDEPSSIGGGPRRQDRSANKGESFLTGPSILDSPSNTEANRGQRRFAAGRNHSNAHSGNRQRPASGQRPPESSDSNSSSSDSDSSDGSPGEAAQRPEQAQSLRRGPRVRLGAGWRAGTSSAQQGQGPASGRRSTANSRGSGAPAAALATGTRVGLST</sequence>